<dbReference type="InterPro" id="IPR001343">
    <property type="entry name" value="Hemolysn_Ca-bd"/>
</dbReference>
<dbReference type="GO" id="GO:0016020">
    <property type="term" value="C:membrane"/>
    <property type="evidence" value="ECO:0007669"/>
    <property type="project" value="InterPro"/>
</dbReference>
<evidence type="ECO:0000256" key="1">
    <source>
        <dbReference type="ARBA" id="ARBA00005325"/>
    </source>
</evidence>
<evidence type="ECO:0000256" key="7">
    <source>
        <dbReference type="ARBA" id="ARBA00022837"/>
    </source>
</evidence>
<keyword evidence="5 9" id="KW-0378">Hydrolase</keyword>
<dbReference type="Pfam" id="PF00082">
    <property type="entry name" value="Peptidase_S8"/>
    <property type="match status" value="1"/>
</dbReference>
<dbReference type="InterPro" id="IPR003644">
    <property type="entry name" value="Calx_beta"/>
</dbReference>
<dbReference type="PROSITE" id="PS00138">
    <property type="entry name" value="SUBTILASE_SER"/>
    <property type="match status" value="1"/>
</dbReference>
<sequence>MLMETTQVSSNLSSTDMSSLADSLSFDGAFPITFDLTGSDDLTVSKETSPLGVLNSDPSPSTVSSEAPTVPVSPAATSQVDFPAIQTLPSPLKTEGKLLQNTGESVDDPFHDMGMTKTGSSALGEMLTSSKVGGVLPKASLFLDPNPSPFRVGLPTNVNSWGGAAPSSAITSALNKPIQPKFSPFSTIPLVPKDSISGSARNLSDTIKQSIERSSILSNYSLDEFSQTKQWAIGISGSQSPSDLATLLGATNKGKTGFIPGTYLFEFSKTKSPQEIAQILKGIHDKGGTIDFFFPLVPRQHEARFIPNDLLFSQQWHLNNTGQGGGTPNVDANVIGAWDVLDSQNRPINGIGVTIAIVDDGLQFAHPDIAPAYQASSSFDFNDNDSNPTPSAGDGHGTSAGGVAGARGNNSIGVSGVAYGAGLSGIRLIAAPANDQQEANALTYQLQSNHIYSNSWGPVDTGSRKEAPGPLLLAALQNGVTTGRAGKGNIYVWAGGNGRGNLDNSNYDGYANSRYVIAVAAHRNNSNGVFSGYSEPGANLLVTAPSDGGTLGVVTTDLMGTDGYNGLTDQNYTNDFGGTSSATPLVSGVIALMLQANPNLTWRDVQHILVRSAEKNDPTNTDWTTNGAGRSVNHNYGFGAVDALSAVNLAKNWVNVGSETSFTSGTQTVNAAIPDNSSTGISRTVNVSQNLKVETVEVVFDAAHTYRGDLVVTLTSPSGTISRLAEVHNDSNDNYSSWVFTTKRAWDESSLGNWTLNVADQVAQDVGTWGSWKLNIFGTGTALPVVTVAATDAVAGEPANNGQYTLTRTGSTASALTVNIAMNGTATNGADYTAIPTTVTFLAGSATAVVNLNVIDDTLVEGTETAILNVAAGAGYTVGAAASATVNIADNDLPAITVAATDAVAGEPANNGQYTLTRTGSTAGALTVNIAMNGTATNGADYTTILTPVNFAEGSATAVVNLNVIDDTLVEGTETAILTVLAGTGYTVGAAASATVNIADNDGGTLPVVSLASNYSGVSENGKTNLVYNFTRSGATTNSLTVNFTLAGTATRGNDYNAYGGNFVSPTTGNIVFAPGQTTAQIEIVTTGDTVKEANETIAFTLASGTGYTIGTPGAVTTTILNDDGVLNQQGTTGNDVIEAGTTRNLSGRAGHDILIGSNASDMLVGAAGNDTITSGAGFDVIAYSLASEGQDTITDFNVFQDTLQVSAAGFGGGLIAGESIAAAQFVLGTVATTASHRFIFNKPTGQLFFDVDGNGSSVQTLLATLTPNLNLTEDSIFAA</sequence>
<dbReference type="GO" id="GO:0005509">
    <property type="term" value="F:calcium ion binding"/>
    <property type="evidence" value="ECO:0007669"/>
    <property type="project" value="InterPro"/>
</dbReference>
<name>S3J804_MICAE</name>
<dbReference type="Gene3D" id="2.60.120.260">
    <property type="entry name" value="Galactose-binding domain-like"/>
    <property type="match status" value="1"/>
</dbReference>
<feature type="active site" description="Charge relay system" evidence="8 9">
    <location>
        <position position="580"/>
    </location>
</feature>
<evidence type="ECO:0000313" key="13">
    <source>
        <dbReference type="Proteomes" id="UP000014617"/>
    </source>
</evidence>
<keyword evidence="2 9" id="KW-0645">Protease</keyword>
<evidence type="ECO:0000256" key="2">
    <source>
        <dbReference type="ARBA" id="ARBA00022670"/>
    </source>
</evidence>
<accession>S3J804</accession>
<keyword evidence="4" id="KW-0677">Repeat</keyword>
<dbReference type="SUPFAM" id="SSF52743">
    <property type="entry name" value="Subtilisin-like"/>
    <property type="match status" value="1"/>
</dbReference>
<dbReference type="PROSITE" id="PS51829">
    <property type="entry name" value="P_HOMO_B"/>
    <property type="match status" value="1"/>
</dbReference>
<reference evidence="12 13" key="1">
    <citation type="journal article" date="2013" name="Genome Announc.">
        <title>Draft Genome Sequence of the Brazilian Toxic Bloom-Forming Cyanobacterium Microcystis aeruginosa Strain SPC777.</title>
        <authorList>
            <person name="Fiore M.F."/>
            <person name="Alvarenga D.O."/>
            <person name="Varani A.M."/>
            <person name="Hoff-Risseti C."/>
            <person name="Crespim E."/>
            <person name="Ramos R.T."/>
            <person name="Silva A."/>
            <person name="Schaker P.D."/>
            <person name="Heck K."/>
            <person name="Rigonato J."/>
            <person name="Schneider M.P."/>
        </authorList>
    </citation>
    <scope>NUCLEOTIDE SEQUENCE [LARGE SCALE GENOMIC DNA]</scope>
    <source>
        <strain evidence="13">SPC 777</strain>
    </source>
</reference>
<dbReference type="InterPro" id="IPR038081">
    <property type="entry name" value="CalX-like_sf"/>
</dbReference>
<feature type="region of interest" description="Disordered" evidence="10">
    <location>
        <begin position="47"/>
        <end position="74"/>
    </location>
</feature>
<evidence type="ECO:0000256" key="3">
    <source>
        <dbReference type="ARBA" id="ARBA00022729"/>
    </source>
</evidence>
<dbReference type="SUPFAM" id="SSF141072">
    <property type="entry name" value="CalX-like"/>
    <property type="match status" value="3"/>
</dbReference>
<dbReference type="InterPro" id="IPR011049">
    <property type="entry name" value="Serralysin-like_metalloprot_C"/>
</dbReference>
<evidence type="ECO:0000256" key="5">
    <source>
        <dbReference type="ARBA" id="ARBA00022801"/>
    </source>
</evidence>
<feature type="active site" description="Charge relay system" evidence="8 9">
    <location>
        <position position="396"/>
    </location>
</feature>
<keyword evidence="3" id="KW-0732">Signal</keyword>
<evidence type="ECO:0000259" key="11">
    <source>
        <dbReference type="PROSITE" id="PS51829"/>
    </source>
</evidence>
<dbReference type="SUPFAM" id="SSF49785">
    <property type="entry name" value="Galactose-binding domain-like"/>
    <property type="match status" value="1"/>
</dbReference>
<dbReference type="PANTHER" id="PTHR42884:SF14">
    <property type="entry name" value="NEUROENDOCRINE CONVERTASE 1"/>
    <property type="match status" value="1"/>
</dbReference>
<evidence type="ECO:0000256" key="10">
    <source>
        <dbReference type="SAM" id="MobiDB-lite"/>
    </source>
</evidence>
<evidence type="ECO:0000313" key="12">
    <source>
        <dbReference type="EMBL" id="EPF16157.1"/>
    </source>
</evidence>
<dbReference type="InterPro" id="IPR000209">
    <property type="entry name" value="Peptidase_S8/S53_dom"/>
</dbReference>
<dbReference type="SUPFAM" id="SSF51120">
    <property type="entry name" value="beta-Roll"/>
    <property type="match status" value="1"/>
</dbReference>
<dbReference type="GO" id="GO:0007154">
    <property type="term" value="P:cell communication"/>
    <property type="evidence" value="ECO:0007669"/>
    <property type="project" value="InterPro"/>
</dbReference>
<proteinExistence type="inferred from homology"/>
<feature type="compositionally biased region" description="Low complexity" evidence="10">
    <location>
        <begin position="376"/>
        <end position="387"/>
    </location>
</feature>
<dbReference type="InterPro" id="IPR008979">
    <property type="entry name" value="Galactose-bd-like_sf"/>
</dbReference>
<dbReference type="Pfam" id="PF03160">
    <property type="entry name" value="Calx-beta"/>
    <property type="match status" value="2"/>
</dbReference>
<dbReference type="InterPro" id="IPR015500">
    <property type="entry name" value="Peptidase_S8_subtilisin-rel"/>
</dbReference>
<comment type="caution">
    <text evidence="12">The sequence shown here is derived from an EMBL/GenBank/DDBJ whole genome shotgun (WGS) entry which is preliminary data.</text>
</comment>
<protein>
    <submittedName>
        <fullName evidence="12">Calcium-dependent protease</fullName>
        <ecNumber evidence="12">3.4.21.-</ecNumber>
    </submittedName>
</protein>
<dbReference type="GO" id="GO:0016485">
    <property type="term" value="P:protein processing"/>
    <property type="evidence" value="ECO:0007669"/>
    <property type="project" value="TreeGrafter"/>
</dbReference>
<dbReference type="SMART" id="SM00237">
    <property type="entry name" value="Calx_beta"/>
    <property type="match status" value="3"/>
</dbReference>
<keyword evidence="7" id="KW-0106">Calcium</keyword>
<dbReference type="PATRIC" id="fig|482300.6.peg.5881"/>
<dbReference type="PANTHER" id="PTHR42884">
    <property type="entry name" value="PROPROTEIN CONVERTASE SUBTILISIN/KEXIN-RELATED"/>
    <property type="match status" value="1"/>
</dbReference>
<evidence type="ECO:0000256" key="9">
    <source>
        <dbReference type="PROSITE-ProRule" id="PRU01240"/>
    </source>
</evidence>
<dbReference type="Pfam" id="PF00353">
    <property type="entry name" value="HemolysinCabind"/>
    <property type="match status" value="1"/>
</dbReference>
<dbReference type="InterPro" id="IPR023827">
    <property type="entry name" value="Peptidase_S8_Asp-AS"/>
</dbReference>
<dbReference type="GO" id="GO:0012505">
    <property type="term" value="C:endomembrane system"/>
    <property type="evidence" value="ECO:0007669"/>
    <property type="project" value="UniProtKB-ARBA"/>
</dbReference>
<evidence type="ECO:0000256" key="4">
    <source>
        <dbReference type="ARBA" id="ARBA00022737"/>
    </source>
</evidence>
<dbReference type="Proteomes" id="UP000014617">
    <property type="component" value="Unassembled WGS sequence"/>
</dbReference>
<dbReference type="PROSITE" id="PS51892">
    <property type="entry name" value="SUBTILASE"/>
    <property type="match status" value="1"/>
</dbReference>
<dbReference type="PROSITE" id="PS00136">
    <property type="entry name" value="SUBTILASE_ASP"/>
    <property type="match status" value="1"/>
</dbReference>
<feature type="compositionally biased region" description="Polar residues" evidence="10">
    <location>
        <begin position="56"/>
        <end position="67"/>
    </location>
</feature>
<evidence type="ECO:0000256" key="6">
    <source>
        <dbReference type="ARBA" id="ARBA00022825"/>
    </source>
</evidence>
<dbReference type="EMBL" id="ASZQ01000278">
    <property type="protein sequence ID" value="EPF16157.1"/>
    <property type="molecule type" value="Genomic_DNA"/>
</dbReference>
<dbReference type="InterPro" id="IPR002884">
    <property type="entry name" value="P_dom"/>
</dbReference>
<evidence type="ECO:0000256" key="8">
    <source>
        <dbReference type="PIRSR" id="PIRSR615500-1"/>
    </source>
</evidence>
<dbReference type="AlphaFoldDB" id="S3J804"/>
<feature type="domain" description="P/Homo B" evidence="11">
    <location>
        <begin position="656"/>
        <end position="782"/>
    </location>
</feature>
<dbReference type="InterPro" id="IPR023828">
    <property type="entry name" value="Peptidase_S8_Ser-AS"/>
</dbReference>
<gene>
    <name evidence="12" type="ORF">MAESPC_05289</name>
</gene>
<dbReference type="InterPro" id="IPR036852">
    <property type="entry name" value="Peptidase_S8/S53_dom_sf"/>
</dbReference>
<dbReference type="GO" id="GO:0005737">
    <property type="term" value="C:cytoplasm"/>
    <property type="evidence" value="ECO:0007669"/>
    <property type="project" value="UniProtKB-ARBA"/>
</dbReference>
<dbReference type="CDD" id="cd04059">
    <property type="entry name" value="Peptidases_S8_Protein_convertases_Kexins_Furin-like"/>
    <property type="match status" value="1"/>
</dbReference>
<feature type="active site" description="Charge relay system" evidence="8 9">
    <location>
        <position position="359"/>
    </location>
</feature>
<dbReference type="PRINTS" id="PR00723">
    <property type="entry name" value="SUBTILISIN"/>
</dbReference>
<feature type="region of interest" description="Disordered" evidence="10">
    <location>
        <begin position="376"/>
        <end position="402"/>
    </location>
</feature>
<dbReference type="EC" id="3.4.21.-" evidence="12"/>
<keyword evidence="6 9" id="KW-0720">Serine protease</keyword>
<comment type="similarity">
    <text evidence="1">Belongs to the peptidase S8 family. Furin subfamily.</text>
</comment>
<dbReference type="InterPro" id="IPR034182">
    <property type="entry name" value="Kexin/furin"/>
</dbReference>
<dbReference type="Gene3D" id="3.40.50.200">
    <property type="entry name" value="Peptidase S8/S53 domain"/>
    <property type="match status" value="1"/>
</dbReference>
<dbReference type="Pfam" id="PF01483">
    <property type="entry name" value="P_proprotein"/>
    <property type="match status" value="1"/>
</dbReference>
<organism evidence="12 13">
    <name type="scientific">Microcystis aeruginosa SPC777</name>
    <dbReference type="NCBI Taxonomy" id="482300"/>
    <lineage>
        <taxon>Bacteria</taxon>
        <taxon>Bacillati</taxon>
        <taxon>Cyanobacteriota</taxon>
        <taxon>Cyanophyceae</taxon>
        <taxon>Oscillatoriophycideae</taxon>
        <taxon>Chroococcales</taxon>
        <taxon>Microcystaceae</taxon>
        <taxon>Microcystis</taxon>
    </lineage>
</organism>
<dbReference type="Gene3D" id="2.60.40.2030">
    <property type="match status" value="3"/>
</dbReference>
<dbReference type="GO" id="GO:0004252">
    <property type="term" value="F:serine-type endopeptidase activity"/>
    <property type="evidence" value="ECO:0007669"/>
    <property type="project" value="UniProtKB-UniRule"/>
</dbReference>